<gene>
    <name evidence="3" type="ORF">KSX_00580</name>
</gene>
<keyword evidence="4" id="KW-1185">Reference proteome</keyword>
<dbReference type="SUPFAM" id="SSF56281">
    <property type="entry name" value="Metallo-hydrolase/oxidoreductase"/>
    <property type="match status" value="1"/>
</dbReference>
<dbReference type="Gene3D" id="3.60.15.10">
    <property type="entry name" value="Ribonuclease Z/Hydroxyacylglutathione hydrolase-like"/>
    <property type="match status" value="1"/>
</dbReference>
<dbReference type="InterPro" id="IPR001279">
    <property type="entry name" value="Metallo-B-lactamas"/>
</dbReference>
<accession>A0A8J3HVS0</accession>
<dbReference type="GO" id="GO:0016787">
    <property type="term" value="F:hydrolase activity"/>
    <property type="evidence" value="ECO:0007669"/>
    <property type="project" value="UniProtKB-KW"/>
</dbReference>
<proteinExistence type="predicted"/>
<dbReference type="RefSeq" id="WP_220191508.1">
    <property type="nucleotide sequence ID" value="NZ_BNJF01000001.1"/>
</dbReference>
<dbReference type="InterPro" id="IPR050114">
    <property type="entry name" value="UPF0173_UPF0282_UlaG_hydrolase"/>
</dbReference>
<evidence type="ECO:0000256" key="1">
    <source>
        <dbReference type="ARBA" id="ARBA00022801"/>
    </source>
</evidence>
<organism evidence="3 4">
    <name type="scientific">Ktedonospora formicarum</name>
    <dbReference type="NCBI Taxonomy" id="2778364"/>
    <lineage>
        <taxon>Bacteria</taxon>
        <taxon>Bacillati</taxon>
        <taxon>Chloroflexota</taxon>
        <taxon>Ktedonobacteria</taxon>
        <taxon>Ktedonobacterales</taxon>
        <taxon>Ktedonobacteraceae</taxon>
        <taxon>Ktedonospora</taxon>
    </lineage>
</organism>
<dbReference type="PANTHER" id="PTHR43546">
    <property type="entry name" value="UPF0173 METAL-DEPENDENT HYDROLASE MJ1163-RELATED"/>
    <property type="match status" value="1"/>
</dbReference>
<dbReference type="AlphaFoldDB" id="A0A8J3HVS0"/>
<evidence type="ECO:0000313" key="3">
    <source>
        <dbReference type="EMBL" id="GHO41895.1"/>
    </source>
</evidence>
<feature type="domain" description="Metallo-beta-lactamase" evidence="2">
    <location>
        <begin position="18"/>
        <end position="211"/>
    </location>
</feature>
<dbReference type="EMBL" id="BNJF01000001">
    <property type="protein sequence ID" value="GHO41895.1"/>
    <property type="molecule type" value="Genomic_DNA"/>
</dbReference>
<dbReference type="Pfam" id="PF12706">
    <property type="entry name" value="Lactamase_B_2"/>
    <property type="match status" value="1"/>
</dbReference>
<comment type="caution">
    <text evidence="3">The sequence shown here is derived from an EMBL/GenBank/DDBJ whole genome shotgun (WGS) entry which is preliminary data.</text>
</comment>
<dbReference type="Proteomes" id="UP000612362">
    <property type="component" value="Unassembled WGS sequence"/>
</dbReference>
<protein>
    <recommendedName>
        <fullName evidence="2">Metallo-beta-lactamase domain-containing protein</fullName>
    </recommendedName>
</protein>
<dbReference type="PANTHER" id="PTHR43546:SF9">
    <property type="entry name" value="L-ASCORBATE-6-PHOSPHATE LACTONASE ULAG-RELATED"/>
    <property type="match status" value="1"/>
</dbReference>
<evidence type="ECO:0000259" key="2">
    <source>
        <dbReference type="Pfam" id="PF12706"/>
    </source>
</evidence>
<sequence length="251" mass="27990">MRIQLIRSATLRITYAGHTFLIDPYLAAKHTMPSFTGASPNPLVDLPCSPQEVLADCEMVVISHLHSDHFDAVAQSLLSKDMPIFCQPGDETTLSTYGFQNVSPITHSILWKSIQITRTDGQHGSGEVSSEMGQVSGFLFQHEQEPSLYWAGDTIWCEVVEDTIEREHPSIIVTHSCGAVWRKSTLIVMDAQQTMTVCQRAPESVVIATHMDSLDHATVSRRDLFAVAREHRIRSDQLFIPQDGEVLIFGE</sequence>
<evidence type="ECO:0000313" key="4">
    <source>
        <dbReference type="Proteomes" id="UP000612362"/>
    </source>
</evidence>
<dbReference type="InterPro" id="IPR036866">
    <property type="entry name" value="RibonucZ/Hydroxyglut_hydro"/>
</dbReference>
<keyword evidence="1" id="KW-0378">Hydrolase</keyword>
<name>A0A8J3HVS0_9CHLR</name>
<reference evidence="3" key="1">
    <citation type="submission" date="2020-10" db="EMBL/GenBank/DDBJ databases">
        <title>Taxonomic study of unclassified bacteria belonging to the class Ktedonobacteria.</title>
        <authorList>
            <person name="Yabe S."/>
            <person name="Wang C.M."/>
            <person name="Zheng Y."/>
            <person name="Sakai Y."/>
            <person name="Cavaletti L."/>
            <person name="Monciardini P."/>
            <person name="Donadio S."/>
        </authorList>
    </citation>
    <scope>NUCLEOTIDE SEQUENCE</scope>
    <source>
        <strain evidence="3">SOSP1-1</strain>
    </source>
</reference>